<comment type="similarity">
    <text evidence="1">Belongs to the mycobacterial PPE family.</text>
</comment>
<dbReference type="KEGG" id="mshj:MSHI_12700"/>
<dbReference type="Gene3D" id="1.20.1260.20">
    <property type="entry name" value="PPE superfamily"/>
    <property type="match status" value="1"/>
</dbReference>
<protein>
    <submittedName>
        <fullName evidence="4">PPE family protein</fullName>
    </submittedName>
</protein>
<dbReference type="FunFam" id="1.20.1260.20:FF:000001">
    <property type="entry name" value="PPE family protein PPE41"/>
    <property type="match status" value="1"/>
</dbReference>
<dbReference type="Pfam" id="PF00823">
    <property type="entry name" value="PPE"/>
    <property type="match status" value="1"/>
</dbReference>
<feature type="domain" description="PPE family C-terminal" evidence="3">
    <location>
        <begin position="296"/>
        <end position="374"/>
    </location>
</feature>
<name>A0A7I7MM58_9MYCO</name>
<dbReference type="SUPFAM" id="SSF140459">
    <property type="entry name" value="PE/PPE dimer-like"/>
    <property type="match status" value="1"/>
</dbReference>
<dbReference type="RefSeq" id="WP_083049093.1">
    <property type="nucleotide sequence ID" value="NZ_AP022575.1"/>
</dbReference>
<dbReference type="PANTHER" id="PTHR46766:SF1">
    <property type="entry name" value="GLUTAMINE-RICH PROTEIN 2"/>
    <property type="match status" value="1"/>
</dbReference>
<feature type="domain" description="PPE" evidence="2">
    <location>
        <begin position="2"/>
        <end position="164"/>
    </location>
</feature>
<reference evidence="4 5" key="1">
    <citation type="journal article" date="2019" name="Emerg. Microbes Infect.">
        <title>Comprehensive subspecies identification of 175 nontuberculous mycobacteria species based on 7547 genomic profiles.</title>
        <authorList>
            <person name="Matsumoto Y."/>
            <person name="Kinjo T."/>
            <person name="Motooka D."/>
            <person name="Nabeya D."/>
            <person name="Jung N."/>
            <person name="Uechi K."/>
            <person name="Horii T."/>
            <person name="Iida T."/>
            <person name="Fujita J."/>
            <person name="Nakamura S."/>
        </authorList>
    </citation>
    <scope>NUCLEOTIDE SEQUENCE [LARGE SCALE GENOMIC DNA]</scope>
    <source>
        <strain evidence="4 5">JCM 14233</strain>
    </source>
</reference>
<evidence type="ECO:0000259" key="3">
    <source>
        <dbReference type="Pfam" id="PF12484"/>
    </source>
</evidence>
<dbReference type="InterPro" id="IPR000030">
    <property type="entry name" value="PPE_dom"/>
</dbReference>
<dbReference type="GO" id="GO:0052572">
    <property type="term" value="P:response to host immune response"/>
    <property type="evidence" value="ECO:0007669"/>
    <property type="project" value="TreeGrafter"/>
</dbReference>
<dbReference type="Proteomes" id="UP000467236">
    <property type="component" value="Chromosome"/>
</dbReference>
<organism evidence="4 5">
    <name type="scientific">Mycobacterium shinjukuense</name>
    <dbReference type="NCBI Taxonomy" id="398694"/>
    <lineage>
        <taxon>Bacteria</taxon>
        <taxon>Bacillati</taxon>
        <taxon>Actinomycetota</taxon>
        <taxon>Actinomycetes</taxon>
        <taxon>Mycobacteriales</taxon>
        <taxon>Mycobacteriaceae</taxon>
        <taxon>Mycobacterium</taxon>
    </lineage>
</organism>
<evidence type="ECO:0000259" key="2">
    <source>
        <dbReference type="Pfam" id="PF00823"/>
    </source>
</evidence>
<dbReference type="PANTHER" id="PTHR46766">
    <property type="entry name" value="GLUTAMINE-RICH PROTEIN 2"/>
    <property type="match status" value="1"/>
</dbReference>
<evidence type="ECO:0000313" key="5">
    <source>
        <dbReference type="Proteomes" id="UP000467236"/>
    </source>
</evidence>
<dbReference type="AlphaFoldDB" id="A0A7I7MM58"/>
<evidence type="ECO:0000256" key="1">
    <source>
        <dbReference type="ARBA" id="ARBA00010652"/>
    </source>
</evidence>
<proteinExistence type="inferred from homology"/>
<gene>
    <name evidence="4" type="primary">PPE31_1</name>
    <name evidence="4" type="ORF">MSHI_12700</name>
</gene>
<evidence type="ECO:0000313" key="4">
    <source>
        <dbReference type="EMBL" id="BBX73364.1"/>
    </source>
</evidence>
<sequence length="378" mass="36526">MDYGVLPPEINSARMYAGPGSGSLLAAAAAWTGLAADLHAAAAGYRSVISGLTSGPWLGPASAALVSAAAPYVAWLDSSAEQAELAASQAAAAAAAHEAAFALTVPPPVIAANRALLASLIATNILGQNTAAIATTEAEYVEMWAQDAAAMYGYASASAAAATLTDFEEPAEVTNPAGLAGQAAAVAVAEASCAPTGAPELPAGVHSAVTGALKTLAAPFSSSPIDDLIALYTKYCAPFMPAATSTAQSTNAIVALAAFMKGLAPAAASAVKAAEGAAQALGAATSGIAGKGAGVAASLGRALPLGALSVPPSWAPVTAVTNPALAALTSAAAAPAAADGIHPVPMTPFGPMFGSLGGRNLPTYGFKPAVMARPPAAG</sequence>
<dbReference type="EMBL" id="AP022575">
    <property type="protein sequence ID" value="BBX73364.1"/>
    <property type="molecule type" value="Genomic_DNA"/>
</dbReference>
<dbReference type="InterPro" id="IPR038332">
    <property type="entry name" value="PPE_sf"/>
</dbReference>
<dbReference type="Pfam" id="PF12484">
    <property type="entry name" value="PPE-SVP"/>
    <property type="match status" value="1"/>
</dbReference>
<accession>A0A7I7MM58</accession>
<keyword evidence="5" id="KW-1185">Reference proteome</keyword>
<dbReference type="OrthoDB" id="4760747at2"/>
<dbReference type="InterPro" id="IPR022171">
    <property type="entry name" value="PPE_C"/>
</dbReference>